<dbReference type="EMBL" id="CP002738">
    <property type="protein sequence ID" value="AEG00663.1"/>
    <property type="molecule type" value="Genomic_DNA"/>
</dbReference>
<keyword evidence="1" id="KW-0472">Membrane</keyword>
<sequence length="141" mass="16004">MFAAIGRGLYWIILVIVFGLLQLWLNVGYFLYSAPDQVSFYSVTKDGVLLFFMLAVTMGVTIDYHLDDDKSKVGKLWKSAAFVFMPLLITAFVVGAYMMITINPDPSRKELIDLLNICSLCLVVVYAFIGKAYLFYKEENK</sequence>
<dbReference type="Proteomes" id="UP000008888">
    <property type="component" value="Chromosome"/>
</dbReference>
<dbReference type="KEGG" id="mmt:Metme_2259"/>
<feature type="transmembrane region" description="Helical" evidence="1">
    <location>
        <begin position="76"/>
        <end position="102"/>
    </location>
</feature>
<evidence type="ECO:0000256" key="1">
    <source>
        <dbReference type="SAM" id="Phobius"/>
    </source>
</evidence>
<feature type="transmembrane region" description="Helical" evidence="1">
    <location>
        <begin position="114"/>
        <end position="136"/>
    </location>
</feature>
<protein>
    <submittedName>
        <fullName evidence="2">Uncharacterized protein</fullName>
    </submittedName>
</protein>
<gene>
    <name evidence="2" type="ordered locus">Metme_2259</name>
</gene>
<reference evidence="3" key="3">
    <citation type="submission" date="2011-05" db="EMBL/GenBank/DDBJ databases">
        <title>Complete sequence of Methylomonas methanica MC09.</title>
        <authorList>
            <consortium name="US DOE Joint Genome Institute"/>
            <person name="Lucas S."/>
            <person name="Han J."/>
            <person name="Lapidus A."/>
            <person name="Cheng J.-F."/>
            <person name="Goodwin L."/>
            <person name="Pitluck S."/>
            <person name="Peters L."/>
            <person name="Mikhailova N."/>
            <person name="Teshima H."/>
            <person name="Han C."/>
            <person name="Tapia R."/>
            <person name="Land M."/>
            <person name="Hauser L."/>
            <person name="Kyrpides N."/>
            <person name="Ivanova N."/>
            <person name="Pagani I."/>
            <person name="Stein L."/>
            <person name="Woyke T."/>
        </authorList>
    </citation>
    <scope>NUCLEOTIDE SEQUENCE [LARGE SCALE GENOMIC DNA]</scope>
    <source>
        <strain evidence="3">MC09</strain>
    </source>
</reference>
<dbReference type="AlphaFoldDB" id="G0A7J3"/>
<feature type="transmembrane region" description="Helical" evidence="1">
    <location>
        <begin position="47"/>
        <end position="64"/>
    </location>
</feature>
<reference evidence="2 3" key="1">
    <citation type="journal article" date="2011" name="J. Bacteriol.">
        <title>Complete Genome Sequence of the Aerobic Marine Methanotroph Methylomonas methanica MC09.</title>
        <authorList>
            <person name="Boden R."/>
            <person name="Cunliffe M."/>
            <person name="Scanlan J."/>
            <person name="Moussard H."/>
            <person name="Kits K.D."/>
            <person name="Klotz M.G."/>
            <person name="Jetten M.S."/>
            <person name="Vuilleumier S."/>
            <person name="Han J."/>
            <person name="Peters L."/>
            <person name="Mikhailova N."/>
            <person name="Teshima H."/>
            <person name="Tapia R."/>
            <person name="Kyrpides N."/>
            <person name="Ivanova N."/>
            <person name="Pagani I."/>
            <person name="Cheng J.F."/>
            <person name="Goodwin L."/>
            <person name="Han C."/>
            <person name="Hauser L."/>
            <person name="Land M.L."/>
            <person name="Lapidus A."/>
            <person name="Lucas S."/>
            <person name="Pitluck S."/>
            <person name="Woyke T."/>
            <person name="Stein L."/>
            <person name="Murrell J.C."/>
        </authorList>
    </citation>
    <scope>NUCLEOTIDE SEQUENCE [LARGE SCALE GENOMIC DNA]</scope>
    <source>
        <strain evidence="2 3">MC09</strain>
    </source>
</reference>
<accession>G0A7J3</accession>
<keyword evidence="3" id="KW-1185">Reference proteome</keyword>
<keyword evidence="1" id="KW-1133">Transmembrane helix</keyword>
<dbReference type="STRING" id="857087.Metme_2259"/>
<name>G0A7J3_METMM</name>
<feature type="transmembrane region" description="Helical" evidence="1">
    <location>
        <begin position="9"/>
        <end position="32"/>
    </location>
</feature>
<dbReference type="RefSeq" id="WP_013818904.1">
    <property type="nucleotide sequence ID" value="NC_015572.1"/>
</dbReference>
<reference key="2">
    <citation type="submission" date="2011-05" db="EMBL/GenBank/DDBJ databases">
        <title>Complete genome sequence of the aerobic marine methanotroph Methylomonas methanica MC09.</title>
        <authorList>
            <person name="Boden R."/>
            <person name="Cunliffe M."/>
            <person name="Scanlan J."/>
            <person name="Moussard H."/>
            <person name="Kits K.D."/>
            <person name="Klotz M."/>
            <person name="Jetten M."/>
            <person name="Vuilleumier S."/>
            <person name="Han J."/>
            <person name="Peters L."/>
            <person name="Mikhailova N."/>
            <person name="Teshima H."/>
            <person name="Tapia R."/>
            <person name="Kyrpides N."/>
            <person name="Ivanova N."/>
            <person name="Pagani I."/>
            <person name="Cheng J.-F."/>
            <person name="Goodwin L."/>
            <person name="Han C."/>
            <person name="Hauser L."/>
            <person name="Land M."/>
            <person name="Lapidus A."/>
            <person name="Lucas S."/>
            <person name="Pitluck S."/>
            <person name="Woyke T."/>
            <person name="Stein L.Y."/>
            <person name="Murrell C."/>
        </authorList>
    </citation>
    <scope>NUCLEOTIDE SEQUENCE</scope>
    <source>
        <strain>MC09</strain>
    </source>
</reference>
<proteinExistence type="predicted"/>
<organism evidence="2 3">
    <name type="scientific">Methylomonas methanica (strain DSM 25384 / MC09)</name>
    <dbReference type="NCBI Taxonomy" id="857087"/>
    <lineage>
        <taxon>Bacteria</taxon>
        <taxon>Pseudomonadati</taxon>
        <taxon>Pseudomonadota</taxon>
        <taxon>Gammaproteobacteria</taxon>
        <taxon>Methylococcales</taxon>
        <taxon>Methylococcaceae</taxon>
        <taxon>Methylomonas</taxon>
    </lineage>
</organism>
<dbReference type="OrthoDB" id="7063196at2"/>
<keyword evidence="1" id="KW-0812">Transmembrane</keyword>
<evidence type="ECO:0000313" key="2">
    <source>
        <dbReference type="EMBL" id="AEG00663.1"/>
    </source>
</evidence>
<evidence type="ECO:0000313" key="3">
    <source>
        <dbReference type="Proteomes" id="UP000008888"/>
    </source>
</evidence>
<dbReference type="HOGENOM" id="CLU_1823102_0_0_6"/>